<dbReference type="GO" id="GO:0003700">
    <property type="term" value="F:DNA-binding transcription factor activity"/>
    <property type="evidence" value="ECO:0007669"/>
    <property type="project" value="InterPro"/>
</dbReference>
<dbReference type="AlphaFoldDB" id="A0A6N6VI74"/>
<protein>
    <submittedName>
        <fullName evidence="2">LysR family transcriptional regulator</fullName>
    </submittedName>
</protein>
<keyword evidence="3" id="KW-1185">Reference proteome</keyword>
<comment type="caution">
    <text evidence="2">The sequence shown here is derived from an EMBL/GenBank/DDBJ whole genome shotgun (WGS) entry which is preliminary data.</text>
</comment>
<feature type="domain" description="HTH lysR-type" evidence="1">
    <location>
        <begin position="39"/>
        <end position="99"/>
    </location>
</feature>
<evidence type="ECO:0000313" key="2">
    <source>
        <dbReference type="EMBL" id="KAB7738561.1"/>
    </source>
</evidence>
<reference evidence="2 3" key="1">
    <citation type="submission" date="2019-09" db="EMBL/GenBank/DDBJ databases">
        <title>Parvibaculum sedimenti sp. nov., isolated from sediment.</title>
        <authorList>
            <person name="Wang Y."/>
        </authorList>
    </citation>
    <scope>NUCLEOTIDE SEQUENCE [LARGE SCALE GENOMIC DNA]</scope>
    <source>
        <strain evidence="2 3">HXT-9</strain>
    </source>
</reference>
<evidence type="ECO:0000313" key="3">
    <source>
        <dbReference type="Proteomes" id="UP000468901"/>
    </source>
</evidence>
<dbReference type="InterPro" id="IPR036390">
    <property type="entry name" value="WH_DNA-bd_sf"/>
</dbReference>
<dbReference type="PANTHER" id="PTHR30432">
    <property type="entry name" value="TRANSCRIPTIONAL REGULATOR MODE"/>
    <property type="match status" value="1"/>
</dbReference>
<dbReference type="InterPro" id="IPR000847">
    <property type="entry name" value="LysR_HTH_N"/>
</dbReference>
<sequence>MPRKSNATRAGTKQSLPKDARLTLRLDFEDIGRLGPGKVRLLELLDEHGSISAAGRAMDMSYRRAWQLIDELNRTFTDDLVKTQQGGVRGGGAVLTQTGKDILHAYRAIEKKALKAAAAEIAVIARALAKP</sequence>
<evidence type="ECO:0000259" key="1">
    <source>
        <dbReference type="Pfam" id="PF00126"/>
    </source>
</evidence>
<organism evidence="2 3">
    <name type="scientific">Parvibaculum sedimenti</name>
    <dbReference type="NCBI Taxonomy" id="2608632"/>
    <lineage>
        <taxon>Bacteria</taxon>
        <taxon>Pseudomonadati</taxon>
        <taxon>Pseudomonadota</taxon>
        <taxon>Alphaproteobacteria</taxon>
        <taxon>Hyphomicrobiales</taxon>
        <taxon>Parvibaculaceae</taxon>
        <taxon>Parvibaculum</taxon>
    </lineage>
</organism>
<dbReference type="Proteomes" id="UP000468901">
    <property type="component" value="Unassembled WGS sequence"/>
</dbReference>
<proteinExistence type="predicted"/>
<dbReference type="PANTHER" id="PTHR30432:SF1">
    <property type="entry name" value="DNA-BINDING TRANSCRIPTIONAL DUAL REGULATOR MODE"/>
    <property type="match status" value="1"/>
</dbReference>
<dbReference type="InterPro" id="IPR051815">
    <property type="entry name" value="Molybdate_resp_trans_reg"/>
</dbReference>
<dbReference type="Gene3D" id="1.10.10.10">
    <property type="entry name" value="Winged helix-like DNA-binding domain superfamily/Winged helix DNA-binding domain"/>
    <property type="match status" value="1"/>
</dbReference>
<dbReference type="InterPro" id="IPR036388">
    <property type="entry name" value="WH-like_DNA-bd_sf"/>
</dbReference>
<dbReference type="RefSeq" id="WP_152217537.1">
    <property type="nucleotide sequence ID" value="NZ_JBAQYD010000380.1"/>
</dbReference>
<dbReference type="EMBL" id="WESC01000020">
    <property type="protein sequence ID" value="KAB7738561.1"/>
    <property type="molecule type" value="Genomic_DNA"/>
</dbReference>
<gene>
    <name evidence="2" type="ORF">F2P47_16750</name>
</gene>
<name>A0A6N6VI74_9HYPH</name>
<dbReference type="Pfam" id="PF00126">
    <property type="entry name" value="HTH_1"/>
    <property type="match status" value="1"/>
</dbReference>
<dbReference type="SUPFAM" id="SSF46785">
    <property type="entry name" value="Winged helix' DNA-binding domain"/>
    <property type="match status" value="1"/>
</dbReference>
<accession>A0A6N6VI74</accession>